<reference evidence="5" key="1">
    <citation type="journal article" date="2018" name="Genome Biol.">
        <title>SKESA: strategic k-mer extension for scrupulous assemblies.</title>
        <authorList>
            <person name="Souvorov A."/>
            <person name="Agarwala R."/>
            <person name="Lipman D.J."/>
        </authorList>
    </citation>
    <scope>NUCLEOTIDE SEQUENCE</scope>
    <source>
        <strain evidence="5">BCW_3411</strain>
    </source>
</reference>
<gene>
    <name evidence="4" type="ORF">ACY91_24225</name>
    <name evidence="3" type="ORF">EJP12_22285</name>
    <name evidence="2" type="ORF">EP077_20665</name>
    <name evidence="5" type="ORF">GNC54_004537</name>
</gene>
<evidence type="ECO:0000313" key="4">
    <source>
        <dbReference type="EMBL" id="ECW5237185.1"/>
    </source>
</evidence>
<feature type="non-terminal residue" evidence="4">
    <location>
        <position position="1"/>
    </location>
</feature>
<comment type="caution">
    <text evidence="4">The sequence shown here is derived from an EMBL/GenBank/DDBJ whole genome shotgun (WGS) entry which is preliminary data.</text>
</comment>
<keyword evidence="1" id="KW-1133">Transmembrane helix</keyword>
<dbReference type="EMBL" id="AAHTZC010000049">
    <property type="protein sequence ID" value="ECA3206573.1"/>
    <property type="molecule type" value="Genomic_DNA"/>
</dbReference>
<feature type="transmembrane region" description="Helical" evidence="1">
    <location>
        <begin position="20"/>
        <end position="39"/>
    </location>
</feature>
<evidence type="ECO:0000313" key="5">
    <source>
        <dbReference type="EMBL" id="HAF7305372.1"/>
    </source>
</evidence>
<protein>
    <submittedName>
        <fullName evidence="4">Permease</fullName>
    </submittedName>
</protein>
<dbReference type="AlphaFoldDB" id="A0A5X6DVH4"/>
<reference evidence="5" key="2">
    <citation type="submission" date="2018-07" db="EMBL/GenBank/DDBJ databases">
        <authorList>
            <consortium name="NCBI Pathogen Detection Project"/>
        </authorList>
    </citation>
    <scope>NUCLEOTIDE SEQUENCE</scope>
    <source>
        <strain evidence="5">BCW_3411</strain>
    </source>
</reference>
<sequence>RRPLVGLAVSGDTITVKEAGLVLVIGVILWIYGIILTKVSNS</sequence>
<evidence type="ECO:0000313" key="2">
    <source>
        <dbReference type="EMBL" id="EBO8602774.1"/>
    </source>
</evidence>
<name>A0A5X6DVH4_SALDU</name>
<evidence type="ECO:0000256" key="1">
    <source>
        <dbReference type="SAM" id="Phobius"/>
    </source>
</evidence>
<accession>A0A5X6DVH4</accession>
<keyword evidence="1" id="KW-0812">Transmembrane</keyword>
<dbReference type="EMBL" id="AAGJVX010000043">
    <property type="protein sequence ID" value="EBO8602774.1"/>
    <property type="molecule type" value="Genomic_DNA"/>
</dbReference>
<keyword evidence="1" id="KW-0472">Membrane</keyword>
<evidence type="ECO:0000313" key="3">
    <source>
        <dbReference type="EMBL" id="ECA3206573.1"/>
    </source>
</evidence>
<proteinExistence type="predicted"/>
<dbReference type="EMBL" id="AAKWQU010000053">
    <property type="protein sequence ID" value="ECW5237185.1"/>
    <property type="molecule type" value="Genomic_DNA"/>
</dbReference>
<organism evidence="4">
    <name type="scientific">Salmonella dublin</name>
    <dbReference type="NCBI Taxonomy" id="98360"/>
    <lineage>
        <taxon>Bacteria</taxon>
        <taxon>Pseudomonadati</taxon>
        <taxon>Pseudomonadota</taxon>
        <taxon>Gammaproteobacteria</taxon>
        <taxon>Enterobacterales</taxon>
        <taxon>Enterobacteriaceae</taxon>
        <taxon>Salmonella</taxon>
    </lineage>
</organism>
<dbReference type="EMBL" id="DAAWCW010000028">
    <property type="protein sequence ID" value="HAF7305372.1"/>
    <property type="molecule type" value="Genomic_DNA"/>
</dbReference>
<reference evidence="4" key="3">
    <citation type="submission" date="2018-07" db="EMBL/GenBank/DDBJ databases">
        <authorList>
            <consortium name="GenomeTrakr network: Whole genome sequencing for foodborne pathogen traceback"/>
        </authorList>
    </citation>
    <scope>NUCLEOTIDE SEQUENCE</scope>
    <source>
        <strain evidence="4">ADRDL-14-14468</strain>
        <strain evidence="3">FSIS11816373</strain>
        <strain evidence="2">FSIS11816978</strain>
    </source>
</reference>